<keyword evidence="3 6" id="KW-0863">Zinc-finger</keyword>
<organism evidence="10 11">
    <name type="scientific">Gadus morhua</name>
    <name type="common">Atlantic cod</name>
    <dbReference type="NCBI Taxonomy" id="8049"/>
    <lineage>
        <taxon>Eukaryota</taxon>
        <taxon>Metazoa</taxon>
        <taxon>Chordata</taxon>
        <taxon>Craniata</taxon>
        <taxon>Vertebrata</taxon>
        <taxon>Euteleostomi</taxon>
        <taxon>Actinopterygii</taxon>
        <taxon>Neopterygii</taxon>
        <taxon>Teleostei</taxon>
        <taxon>Neoteleostei</taxon>
        <taxon>Acanthomorphata</taxon>
        <taxon>Zeiogadaria</taxon>
        <taxon>Gadariae</taxon>
        <taxon>Gadiformes</taxon>
        <taxon>Gadoidei</taxon>
        <taxon>Gadidae</taxon>
        <taxon>Gadus</taxon>
    </lineage>
</organism>
<evidence type="ECO:0000256" key="2">
    <source>
        <dbReference type="ARBA" id="ARBA00022723"/>
    </source>
</evidence>
<dbReference type="InterPro" id="IPR043136">
    <property type="entry name" value="B30.2/SPRY_sf"/>
</dbReference>
<sequence length="532" mass="58858">MPSQDAELMCSVCRDVFTWATPLPCGHTFCPACIREAWGPPSSTPSSSSPPPPGVKGRFSCPQCQEHRAVVPCDCCTPPPPATVVTETAAPTEAVKTCLRCEVSLCARHLRPHLERPAFRHHQLVDPLGGGGGGGGLEGRRCPEHAEPYRYYCSEERAYACGDCLLAGGHAQHRVRPLRQVEEELKVILRTLLLKAEDKLKDGLQVLRDQEHVDRSIAESWQENEEQVERLGVALRAEVEALQGALRTATRRERQRAEGRAAEEGSRVKSGLEQTRSIRHYLAALLAEEDPFLLIWAFQSDDSRLVSDLSGPLLAPDPPTLDRGRLLEELESRYRVFITETLRCLGDLKRELLSSPLTLDTNSAHPLLSVSDDLRSAARVKGRLPCAAHPERFDHWPQVLVAQSVAAGTHYWEVLAEGFWDIGVCYKSIGRKGREGNAFGNNPVSWSLTQQHDRKLAAWHNRRKTRLACQMSGNRVGVALDYDAGTITFCEVCSSGGLAHLYTFSTTFSQPVCLGFGLYKAELNSRVCVLKV</sequence>
<keyword evidence="5" id="KW-0391">Immunity</keyword>
<dbReference type="SMART" id="SM00336">
    <property type="entry name" value="BBOX"/>
    <property type="match status" value="1"/>
</dbReference>
<dbReference type="GO" id="GO:0008270">
    <property type="term" value="F:zinc ion binding"/>
    <property type="evidence" value="ECO:0007669"/>
    <property type="project" value="UniProtKB-KW"/>
</dbReference>
<dbReference type="InterPro" id="IPR017907">
    <property type="entry name" value="Znf_RING_CS"/>
</dbReference>
<evidence type="ECO:0000256" key="3">
    <source>
        <dbReference type="ARBA" id="ARBA00022771"/>
    </source>
</evidence>
<dbReference type="SMART" id="SM00449">
    <property type="entry name" value="SPRY"/>
    <property type="match status" value="1"/>
</dbReference>
<evidence type="ECO:0000256" key="5">
    <source>
        <dbReference type="ARBA" id="ARBA00022859"/>
    </source>
</evidence>
<dbReference type="PROSITE" id="PS50188">
    <property type="entry name" value="B302_SPRY"/>
    <property type="match status" value="1"/>
</dbReference>
<evidence type="ECO:0000259" key="9">
    <source>
        <dbReference type="PROSITE" id="PS50188"/>
    </source>
</evidence>
<dbReference type="SMART" id="SM00589">
    <property type="entry name" value="PRY"/>
    <property type="match status" value="1"/>
</dbReference>
<evidence type="ECO:0000313" key="11">
    <source>
        <dbReference type="Proteomes" id="UP000694546"/>
    </source>
</evidence>
<dbReference type="Gene3D" id="3.30.40.10">
    <property type="entry name" value="Zinc/RING finger domain, C3HC4 (zinc finger)"/>
    <property type="match status" value="1"/>
</dbReference>
<evidence type="ECO:0000256" key="6">
    <source>
        <dbReference type="PROSITE-ProRule" id="PRU00024"/>
    </source>
</evidence>
<protein>
    <submittedName>
        <fullName evidence="10">Uncharacterized protein</fullName>
    </submittedName>
</protein>
<name>A0A8C5F8J5_GADMO</name>
<evidence type="ECO:0000256" key="4">
    <source>
        <dbReference type="ARBA" id="ARBA00022833"/>
    </source>
</evidence>
<dbReference type="SUPFAM" id="SSF57845">
    <property type="entry name" value="B-box zinc-binding domain"/>
    <property type="match status" value="1"/>
</dbReference>
<dbReference type="InterPro" id="IPR001870">
    <property type="entry name" value="B30.2/SPRY"/>
</dbReference>
<proteinExistence type="predicted"/>
<keyword evidence="1" id="KW-0399">Innate immunity</keyword>
<keyword evidence="4" id="KW-0862">Zinc</keyword>
<dbReference type="InterPro" id="IPR003879">
    <property type="entry name" value="Butyrophylin_SPRY"/>
</dbReference>
<dbReference type="AlphaFoldDB" id="A0A8C5F8J5"/>
<dbReference type="Pfam" id="PF00643">
    <property type="entry name" value="zf-B_box"/>
    <property type="match status" value="1"/>
</dbReference>
<dbReference type="OMA" id="CIREAWG"/>
<dbReference type="PANTHER" id="PTHR25465">
    <property type="entry name" value="B-BOX DOMAIN CONTAINING"/>
    <property type="match status" value="1"/>
</dbReference>
<dbReference type="CDD" id="cd19756">
    <property type="entry name" value="Bbox2"/>
    <property type="match status" value="1"/>
</dbReference>
<dbReference type="Ensembl" id="ENSGMOT00000016517.2">
    <property type="protein sequence ID" value="ENSGMOP00000016106.2"/>
    <property type="gene ID" value="ENSGMOG00000015049.2"/>
</dbReference>
<dbReference type="PROSITE" id="PS50119">
    <property type="entry name" value="ZF_BBOX"/>
    <property type="match status" value="1"/>
</dbReference>
<feature type="domain" description="B box-type" evidence="8">
    <location>
        <begin position="137"/>
        <end position="178"/>
    </location>
</feature>
<evidence type="ECO:0000259" key="8">
    <source>
        <dbReference type="PROSITE" id="PS50119"/>
    </source>
</evidence>
<dbReference type="InterPro" id="IPR006574">
    <property type="entry name" value="PRY"/>
</dbReference>
<keyword evidence="11" id="KW-1185">Reference proteome</keyword>
<dbReference type="PANTHER" id="PTHR25465:SF73">
    <property type="entry name" value="E3 UBIQUITIN_ISG15 LIGASE TRIM25 ISOFORM X1"/>
    <property type="match status" value="1"/>
</dbReference>
<evidence type="ECO:0000256" key="1">
    <source>
        <dbReference type="ARBA" id="ARBA00022588"/>
    </source>
</evidence>
<dbReference type="Gene3D" id="2.60.120.920">
    <property type="match status" value="1"/>
</dbReference>
<dbReference type="SUPFAM" id="SSF57850">
    <property type="entry name" value="RING/U-box"/>
    <property type="match status" value="1"/>
</dbReference>
<dbReference type="InterPro" id="IPR013320">
    <property type="entry name" value="ConA-like_dom_sf"/>
</dbReference>
<accession>A0A8C5F8J5</accession>
<dbReference type="GeneTree" id="ENSGT00940000165001"/>
<dbReference type="OrthoDB" id="6105938at2759"/>
<reference evidence="10" key="1">
    <citation type="submission" date="2025-08" db="UniProtKB">
        <authorList>
            <consortium name="Ensembl"/>
        </authorList>
    </citation>
    <scope>IDENTIFICATION</scope>
</reference>
<dbReference type="PROSITE" id="PS00518">
    <property type="entry name" value="ZF_RING_1"/>
    <property type="match status" value="1"/>
</dbReference>
<dbReference type="Pfam" id="PF13765">
    <property type="entry name" value="PRY"/>
    <property type="match status" value="1"/>
</dbReference>
<dbReference type="PROSITE" id="PS50089">
    <property type="entry name" value="ZF_RING_2"/>
    <property type="match status" value="1"/>
</dbReference>
<evidence type="ECO:0000259" key="7">
    <source>
        <dbReference type="PROSITE" id="PS50089"/>
    </source>
</evidence>
<dbReference type="SUPFAM" id="SSF49899">
    <property type="entry name" value="Concanavalin A-like lectins/glucanases"/>
    <property type="match status" value="1"/>
</dbReference>
<dbReference type="SMART" id="SM00184">
    <property type="entry name" value="RING"/>
    <property type="match status" value="1"/>
</dbReference>
<dbReference type="Pfam" id="PF13445">
    <property type="entry name" value="zf-RING_UBOX"/>
    <property type="match status" value="1"/>
</dbReference>
<reference evidence="10" key="2">
    <citation type="submission" date="2025-09" db="UniProtKB">
        <authorList>
            <consortium name="Ensembl"/>
        </authorList>
    </citation>
    <scope>IDENTIFICATION</scope>
</reference>
<feature type="domain" description="RING-type" evidence="7">
    <location>
        <begin position="10"/>
        <end position="65"/>
    </location>
</feature>
<dbReference type="InterPro" id="IPR027370">
    <property type="entry name" value="Znf-RING_euk"/>
</dbReference>
<keyword evidence="2" id="KW-0479">Metal-binding</keyword>
<dbReference type="Gene3D" id="3.30.160.60">
    <property type="entry name" value="Classic Zinc Finger"/>
    <property type="match status" value="1"/>
</dbReference>
<evidence type="ECO:0000313" key="10">
    <source>
        <dbReference type="Ensembl" id="ENSGMOP00000016106.2"/>
    </source>
</evidence>
<dbReference type="InterPro" id="IPR001841">
    <property type="entry name" value="Znf_RING"/>
</dbReference>
<dbReference type="PRINTS" id="PR01407">
    <property type="entry name" value="BUTYPHLNCDUF"/>
</dbReference>
<dbReference type="InterPro" id="IPR013083">
    <property type="entry name" value="Znf_RING/FYVE/PHD"/>
</dbReference>
<dbReference type="InterPro" id="IPR051051">
    <property type="entry name" value="E3_ubiq-ligase_TRIM/RNF"/>
</dbReference>
<dbReference type="Proteomes" id="UP000694546">
    <property type="component" value="Chromosome 8"/>
</dbReference>
<dbReference type="CDD" id="cd19802">
    <property type="entry name" value="Bbox1_TRIM8-like"/>
    <property type="match status" value="1"/>
</dbReference>
<feature type="domain" description="B30.2/SPRY" evidence="9">
    <location>
        <begin position="337"/>
        <end position="532"/>
    </location>
</feature>
<gene>
    <name evidence="10" type="primary">trim110</name>
</gene>
<dbReference type="InterPro" id="IPR000315">
    <property type="entry name" value="Znf_B-box"/>
</dbReference>
<dbReference type="InterPro" id="IPR003877">
    <property type="entry name" value="SPRY_dom"/>
</dbReference>
<dbReference type="Pfam" id="PF00622">
    <property type="entry name" value="SPRY"/>
    <property type="match status" value="1"/>
</dbReference>